<evidence type="ECO:0000313" key="1">
    <source>
        <dbReference type="EnsemblPlants" id="OGLUM11G13610.1"/>
    </source>
</evidence>
<dbReference type="AlphaFoldDB" id="A0A0E0BJ87"/>
<dbReference type="eggNOG" id="KOG1279">
    <property type="taxonomic scope" value="Eukaryota"/>
</dbReference>
<reference evidence="1" key="2">
    <citation type="submission" date="2018-05" db="EMBL/GenBank/DDBJ databases">
        <title>OgluRS3 (Oryza glumaepatula Reference Sequence Version 3).</title>
        <authorList>
            <person name="Zhang J."/>
            <person name="Kudrna D."/>
            <person name="Lee S."/>
            <person name="Talag J."/>
            <person name="Welchert J."/>
            <person name="Wing R.A."/>
        </authorList>
    </citation>
    <scope>NUCLEOTIDE SEQUENCE [LARGE SCALE GENOMIC DNA]</scope>
</reference>
<evidence type="ECO:0000313" key="2">
    <source>
        <dbReference type="Proteomes" id="UP000026961"/>
    </source>
</evidence>
<dbReference type="Gramene" id="OGLUM11G13610.1">
    <property type="protein sequence ID" value="OGLUM11G13610.1"/>
    <property type="gene ID" value="OGLUM11G13610"/>
</dbReference>
<proteinExistence type="predicted"/>
<dbReference type="Proteomes" id="UP000026961">
    <property type="component" value="Chromosome 11"/>
</dbReference>
<dbReference type="STRING" id="40148.A0A0E0BJ87"/>
<dbReference type="EnsemblPlants" id="OGLUM11G13610.1">
    <property type="protein sequence ID" value="OGLUM11G13610.1"/>
    <property type="gene ID" value="OGLUM11G13610"/>
</dbReference>
<name>A0A0E0BJ87_9ORYZ</name>
<protein>
    <submittedName>
        <fullName evidence="1">Uncharacterized protein</fullName>
    </submittedName>
</protein>
<sequence length="213" mass="23213">MLLCMDRSSWYRRWSYTSCRSRVSAASRPRCPICVACRVIPYSPTASLPCSVASIWAVCHIAIYYRGIGAAGNTDKQEGGECAGVLFAACAHRCMCLFVSSRTAPASCSEDDLWLDLLDGEMDAQLKVLGVLVTLGFDQFPPFPPAVQGSYLIPPPNQAEVTASIHTPSLLSEPTLAEDLITQAESSVEHHCNSCSVDCSRKRYHCRTQVSSL</sequence>
<organism evidence="1">
    <name type="scientific">Oryza glumipatula</name>
    <dbReference type="NCBI Taxonomy" id="40148"/>
    <lineage>
        <taxon>Eukaryota</taxon>
        <taxon>Viridiplantae</taxon>
        <taxon>Streptophyta</taxon>
        <taxon>Embryophyta</taxon>
        <taxon>Tracheophyta</taxon>
        <taxon>Spermatophyta</taxon>
        <taxon>Magnoliopsida</taxon>
        <taxon>Liliopsida</taxon>
        <taxon>Poales</taxon>
        <taxon>Poaceae</taxon>
        <taxon>BOP clade</taxon>
        <taxon>Oryzoideae</taxon>
        <taxon>Oryzeae</taxon>
        <taxon>Oryzinae</taxon>
        <taxon>Oryza</taxon>
    </lineage>
</organism>
<reference evidence="1" key="1">
    <citation type="submission" date="2015-04" db="UniProtKB">
        <authorList>
            <consortium name="EnsemblPlants"/>
        </authorList>
    </citation>
    <scope>IDENTIFICATION</scope>
</reference>
<accession>A0A0E0BJ87</accession>
<dbReference type="HOGENOM" id="CLU_1296111_0_0_1"/>
<keyword evidence="2" id="KW-1185">Reference proteome</keyword>